<dbReference type="Pfam" id="PF16158">
    <property type="entry name" value="N_BRCA1_IG"/>
    <property type="match status" value="1"/>
</dbReference>
<dbReference type="RefSeq" id="WP_220166149.1">
    <property type="nucleotide sequence ID" value="NZ_JAIBOA010000006.1"/>
</dbReference>
<gene>
    <name evidence="4" type="ORF">K1Y72_12250</name>
</gene>
<feature type="transmembrane region" description="Helical" evidence="2">
    <location>
        <begin position="96"/>
        <end position="115"/>
    </location>
</feature>
<keyword evidence="2" id="KW-0472">Membrane</keyword>
<organism evidence="4 5">
    <name type="scientific">Actinomadura parmotrematis</name>
    <dbReference type="NCBI Taxonomy" id="2864039"/>
    <lineage>
        <taxon>Bacteria</taxon>
        <taxon>Bacillati</taxon>
        <taxon>Actinomycetota</taxon>
        <taxon>Actinomycetes</taxon>
        <taxon>Streptosporangiales</taxon>
        <taxon>Thermomonosporaceae</taxon>
        <taxon>Actinomadura</taxon>
    </lineage>
</organism>
<dbReference type="InterPro" id="IPR032350">
    <property type="entry name" value="Nbr1_FW"/>
</dbReference>
<accession>A0ABS7FU82</accession>
<protein>
    <recommendedName>
        <fullName evidence="3">Nbr1 FW domain-containing protein</fullName>
    </recommendedName>
</protein>
<dbReference type="EMBL" id="JAIBOA010000006">
    <property type="protein sequence ID" value="MBW8483147.1"/>
    <property type="molecule type" value="Genomic_DNA"/>
</dbReference>
<feature type="region of interest" description="Disordered" evidence="1">
    <location>
        <begin position="1"/>
        <end position="22"/>
    </location>
</feature>
<evidence type="ECO:0000313" key="4">
    <source>
        <dbReference type="EMBL" id="MBW8483147.1"/>
    </source>
</evidence>
<evidence type="ECO:0000313" key="5">
    <source>
        <dbReference type="Proteomes" id="UP000774570"/>
    </source>
</evidence>
<name>A0ABS7FU82_9ACTN</name>
<proteinExistence type="predicted"/>
<dbReference type="Proteomes" id="UP000774570">
    <property type="component" value="Unassembled WGS sequence"/>
</dbReference>
<dbReference type="Gene3D" id="2.60.40.10">
    <property type="entry name" value="Immunoglobulins"/>
    <property type="match status" value="1"/>
</dbReference>
<sequence length="263" mass="27318">MSGRSGAISHTTLHEATKGNRLPSWGTTAEFVKACGADPGEYRERWESASRTVRGALAAVPAAVEPPGAVAAPVPDVAPPPAPPPASAGRRIRPGLVIWPAVVVAAGAVALIVVLQRDSGAGADAPGAVPCPVRPTQPASAAARHAGDAAAFVADVTLPDCAHVAGGRTVTKTWRIRNTGTVRWKGYSLVRLDAPQRDGQCRTAERVPIADTRPGRTVDVRAAVTTPDGPAFCYVRFKMLDAAGRVAFPGNRPVNFQVVVDRP</sequence>
<keyword evidence="2" id="KW-1133">Transmembrane helix</keyword>
<keyword evidence="5" id="KW-1185">Reference proteome</keyword>
<evidence type="ECO:0000256" key="1">
    <source>
        <dbReference type="SAM" id="MobiDB-lite"/>
    </source>
</evidence>
<dbReference type="CDD" id="cd14947">
    <property type="entry name" value="NBR1_like"/>
    <property type="match status" value="1"/>
</dbReference>
<dbReference type="InterPro" id="IPR013783">
    <property type="entry name" value="Ig-like_fold"/>
</dbReference>
<evidence type="ECO:0000259" key="3">
    <source>
        <dbReference type="Pfam" id="PF16158"/>
    </source>
</evidence>
<feature type="domain" description="Nbr1 FW" evidence="3">
    <location>
        <begin position="157"/>
        <end position="248"/>
    </location>
</feature>
<comment type="caution">
    <text evidence="4">The sequence shown here is derived from an EMBL/GenBank/DDBJ whole genome shotgun (WGS) entry which is preliminary data.</text>
</comment>
<reference evidence="4 5" key="1">
    <citation type="submission" date="2021-07" db="EMBL/GenBank/DDBJ databases">
        <title>Actinomadura sp. PM05-2 isolated from lichen.</title>
        <authorList>
            <person name="Somphong A."/>
            <person name="Phongsopitanun W."/>
            <person name="Tanasupawat S."/>
            <person name="Peongsungnone V."/>
        </authorList>
    </citation>
    <scope>NUCLEOTIDE SEQUENCE [LARGE SCALE GENOMIC DNA]</scope>
    <source>
        <strain evidence="4 5">PM05-2</strain>
    </source>
</reference>
<keyword evidence="2" id="KW-0812">Transmembrane</keyword>
<evidence type="ECO:0000256" key="2">
    <source>
        <dbReference type="SAM" id="Phobius"/>
    </source>
</evidence>